<dbReference type="EMBL" id="STGX01000022">
    <property type="protein sequence ID" value="THV23496.1"/>
    <property type="molecule type" value="Genomic_DNA"/>
</dbReference>
<dbReference type="PANTHER" id="PTHR46832">
    <property type="entry name" value="5'-METHYLTHIOADENOSINE/S-ADENOSYLHOMOCYSTEINE NUCLEOSIDASE"/>
    <property type="match status" value="1"/>
</dbReference>
<dbReference type="SUPFAM" id="SSF53167">
    <property type="entry name" value="Purine and uridine phosphorylases"/>
    <property type="match status" value="1"/>
</dbReference>
<dbReference type="Proteomes" id="UP000305792">
    <property type="component" value="Unassembled WGS sequence"/>
</dbReference>
<reference evidence="3 4" key="1">
    <citation type="journal article" date="2018" name="Int. J. Syst. Evol. Microbiol.">
        <title>Glycomyces paridis sp. nov., isolated from the medicinal plant Paris polyphylla.</title>
        <authorList>
            <person name="Fang X.M."/>
            <person name="Bai J.L."/>
            <person name="Su J."/>
            <person name="Zhao L.L."/>
            <person name="Liu H.Y."/>
            <person name="Ma B.P."/>
            <person name="Zhang Y.Q."/>
            <person name="Yu L.Y."/>
        </authorList>
    </citation>
    <scope>NUCLEOTIDE SEQUENCE [LARGE SCALE GENOMIC DNA]</scope>
    <source>
        <strain evidence="3 4">CPCC 204357</strain>
    </source>
</reference>
<dbReference type="InterPro" id="IPR000845">
    <property type="entry name" value="Nucleoside_phosphorylase_d"/>
</dbReference>
<protein>
    <submittedName>
        <fullName evidence="3">5'-methylthioadenosine/S-adenosylhomocysteine nucleosidase</fullName>
    </submittedName>
</protein>
<dbReference type="Pfam" id="PF01048">
    <property type="entry name" value="PNP_UDP_1"/>
    <property type="match status" value="1"/>
</dbReference>
<evidence type="ECO:0000313" key="3">
    <source>
        <dbReference type="EMBL" id="THV23496.1"/>
    </source>
</evidence>
<dbReference type="PANTHER" id="PTHR46832:SF1">
    <property type="entry name" value="5'-METHYLTHIOADENOSINE_S-ADENOSYLHOMOCYSTEINE NUCLEOSIDASE"/>
    <property type="match status" value="1"/>
</dbReference>
<feature type="compositionally biased region" description="Low complexity" evidence="1">
    <location>
        <begin position="26"/>
        <end position="43"/>
    </location>
</feature>
<dbReference type="InterPro" id="IPR035994">
    <property type="entry name" value="Nucleoside_phosphorylase_sf"/>
</dbReference>
<dbReference type="GO" id="GO:0019284">
    <property type="term" value="P:L-methionine salvage from S-adenosylmethionine"/>
    <property type="evidence" value="ECO:0007669"/>
    <property type="project" value="TreeGrafter"/>
</dbReference>
<evidence type="ECO:0000256" key="1">
    <source>
        <dbReference type="SAM" id="MobiDB-lite"/>
    </source>
</evidence>
<feature type="region of interest" description="Disordered" evidence="1">
    <location>
        <begin position="309"/>
        <end position="329"/>
    </location>
</feature>
<dbReference type="GO" id="GO:0008782">
    <property type="term" value="F:adenosylhomocysteine nucleosidase activity"/>
    <property type="evidence" value="ECO:0007669"/>
    <property type="project" value="TreeGrafter"/>
</dbReference>
<feature type="domain" description="Nucleoside phosphorylase" evidence="2">
    <location>
        <begin position="67"/>
        <end position="306"/>
    </location>
</feature>
<dbReference type="AlphaFoldDB" id="A0A4V4HMT9"/>
<evidence type="ECO:0000313" key="4">
    <source>
        <dbReference type="Proteomes" id="UP000305792"/>
    </source>
</evidence>
<sequence length="363" mass="38209">MKQYVLAHQHTTPSPVHLGDRRGHLAAQPPQGAAVPPRRATSTPHPPPLPSDSEPALHPSPQRPVAVLGMPLPVEYEAVLSLLPGHTFTERTVRGTVFKLTELQGRHGAWTLALTMTGRQNEAAAVAVERAVAAFDPQVILLVGVAGGRRDAAVGDVIAATEVYGYEAGEDTDADYLSRIKTLQATHLLLQQAHQVDVEDAWRERLGPAGDGPRPRVHHRPIAAGSKVITGVRSGTAALIDRHCGDAQGIDMEGFGALAAAWRTGGVEAMVIRGVSDLLADKDKAADRHRQPRAARHAGAFALALVERLEPRGRPDGAPDGPAPEPEGARYIGAVGQGATAIIAAFGDGAHGTVNLDRATTDL</sequence>
<dbReference type="GO" id="GO:0009116">
    <property type="term" value="P:nucleoside metabolic process"/>
    <property type="evidence" value="ECO:0007669"/>
    <property type="project" value="InterPro"/>
</dbReference>
<dbReference type="GO" id="GO:0008930">
    <property type="term" value="F:methylthioadenosine nucleosidase activity"/>
    <property type="evidence" value="ECO:0007669"/>
    <property type="project" value="TreeGrafter"/>
</dbReference>
<dbReference type="Gene3D" id="3.40.50.1580">
    <property type="entry name" value="Nucleoside phosphorylase domain"/>
    <property type="match status" value="1"/>
</dbReference>
<gene>
    <name evidence="3" type="ORF">E9998_23150</name>
</gene>
<evidence type="ECO:0000259" key="2">
    <source>
        <dbReference type="Pfam" id="PF01048"/>
    </source>
</evidence>
<accession>A0A4V4HMT9</accession>
<keyword evidence="4" id="KW-1185">Reference proteome</keyword>
<name>A0A4V4HMT9_9ACTN</name>
<proteinExistence type="predicted"/>
<comment type="caution">
    <text evidence="3">The sequence shown here is derived from an EMBL/GenBank/DDBJ whole genome shotgun (WGS) entry which is preliminary data.</text>
</comment>
<feature type="region of interest" description="Disordered" evidence="1">
    <location>
        <begin position="1"/>
        <end position="64"/>
    </location>
</feature>
<organism evidence="3 4">
    <name type="scientific">Glycomyces paridis</name>
    <dbReference type="NCBI Taxonomy" id="2126555"/>
    <lineage>
        <taxon>Bacteria</taxon>
        <taxon>Bacillati</taxon>
        <taxon>Actinomycetota</taxon>
        <taxon>Actinomycetes</taxon>
        <taxon>Glycomycetales</taxon>
        <taxon>Glycomycetaceae</taxon>
        <taxon>Glycomyces</taxon>
    </lineage>
</organism>
<dbReference type="GO" id="GO:0005829">
    <property type="term" value="C:cytosol"/>
    <property type="evidence" value="ECO:0007669"/>
    <property type="project" value="TreeGrafter"/>
</dbReference>